<dbReference type="Proteomes" id="UP000225706">
    <property type="component" value="Unassembled WGS sequence"/>
</dbReference>
<evidence type="ECO:0000256" key="2">
    <source>
        <dbReference type="ARBA" id="ARBA00023125"/>
    </source>
</evidence>
<dbReference type="PRINTS" id="PR00886">
    <property type="entry name" value="HIGHMOBLTY12"/>
</dbReference>
<evidence type="ECO:0000313" key="8">
    <source>
        <dbReference type="Proteomes" id="UP000225706"/>
    </source>
</evidence>
<evidence type="ECO:0000256" key="4">
    <source>
        <dbReference type="PROSITE-ProRule" id="PRU00267"/>
    </source>
</evidence>
<keyword evidence="3 4" id="KW-0539">Nucleus</keyword>
<feature type="region of interest" description="Disordered" evidence="5">
    <location>
        <begin position="106"/>
        <end position="133"/>
    </location>
</feature>
<dbReference type="FunFam" id="1.10.30.10:FF:000002">
    <property type="entry name" value="transcription factor Sox-2"/>
    <property type="match status" value="1"/>
</dbReference>
<proteinExistence type="predicted"/>
<dbReference type="InterPro" id="IPR009071">
    <property type="entry name" value="HMG_box_dom"/>
</dbReference>
<dbReference type="PROSITE" id="PS50118">
    <property type="entry name" value="HMG_BOX_2"/>
    <property type="match status" value="1"/>
</dbReference>
<evidence type="ECO:0000259" key="6">
    <source>
        <dbReference type="PROSITE" id="PS50118"/>
    </source>
</evidence>
<comment type="subcellular location">
    <subcellularLocation>
        <location evidence="1">Nucleus</location>
    </subcellularLocation>
</comment>
<dbReference type="PANTHER" id="PTHR10270:SF317">
    <property type="entry name" value="TRANSCRIPTION FACTOR SOX-15-RELATED"/>
    <property type="match status" value="1"/>
</dbReference>
<dbReference type="InterPro" id="IPR050140">
    <property type="entry name" value="SRY-related_HMG-box_TF-like"/>
</dbReference>
<dbReference type="GO" id="GO:0030154">
    <property type="term" value="P:cell differentiation"/>
    <property type="evidence" value="ECO:0007669"/>
    <property type="project" value="TreeGrafter"/>
</dbReference>
<dbReference type="EMBL" id="LSMT01000338">
    <property type="protein sequence ID" value="PFX19925.1"/>
    <property type="molecule type" value="Genomic_DNA"/>
</dbReference>
<keyword evidence="2 4" id="KW-0238">DNA-binding</keyword>
<dbReference type="GO" id="GO:0000978">
    <property type="term" value="F:RNA polymerase II cis-regulatory region sequence-specific DNA binding"/>
    <property type="evidence" value="ECO:0007669"/>
    <property type="project" value="TreeGrafter"/>
</dbReference>
<dbReference type="Pfam" id="PF00505">
    <property type="entry name" value="HMG_box"/>
    <property type="match status" value="1"/>
</dbReference>
<dbReference type="GO" id="GO:0001228">
    <property type="term" value="F:DNA-binding transcription activator activity, RNA polymerase II-specific"/>
    <property type="evidence" value="ECO:0007669"/>
    <property type="project" value="TreeGrafter"/>
</dbReference>
<protein>
    <submittedName>
        <fullName evidence="7">Transcription factor Sox-17-alpha</fullName>
    </submittedName>
</protein>
<gene>
    <name evidence="7" type="primary">sox17a</name>
    <name evidence="7" type="ORF">AWC38_SpisGene15646</name>
</gene>
<dbReference type="PANTHER" id="PTHR10270">
    <property type="entry name" value="SOX TRANSCRIPTION FACTOR"/>
    <property type="match status" value="1"/>
</dbReference>
<evidence type="ECO:0000313" key="7">
    <source>
        <dbReference type="EMBL" id="PFX19925.1"/>
    </source>
</evidence>
<evidence type="ECO:0000256" key="1">
    <source>
        <dbReference type="ARBA" id="ARBA00004123"/>
    </source>
</evidence>
<feature type="DNA-binding region" description="HMG box" evidence="4">
    <location>
        <begin position="43"/>
        <end position="111"/>
    </location>
</feature>
<dbReference type="AlphaFoldDB" id="A0A2B4RUJ0"/>
<dbReference type="CDD" id="cd22004">
    <property type="entry name" value="HMG-box_SOX"/>
    <property type="match status" value="1"/>
</dbReference>
<dbReference type="GO" id="GO:0005634">
    <property type="term" value="C:nucleus"/>
    <property type="evidence" value="ECO:0007669"/>
    <property type="project" value="UniProtKB-SubCell"/>
</dbReference>
<comment type="caution">
    <text evidence="7">The sequence shown here is derived from an EMBL/GenBank/DDBJ whole genome shotgun (WGS) entry which is preliminary data.</text>
</comment>
<dbReference type="SMART" id="SM00398">
    <property type="entry name" value="HMG"/>
    <property type="match status" value="1"/>
</dbReference>
<dbReference type="SUPFAM" id="SSF47095">
    <property type="entry name" value="HMG-box"/>
    <property type="match status" value="1"/>
</dbReference>
<name>A0A2B4RUJ0_STYPI</name>
<sequence>MLQRHVESLSKMWHSEFTTNWPGMVQQQMLPSSYLEDDDDSHVKRPMNSFMIWAKIMRRKFAEENPKLHNAEISKLLGKAWNELTTKEKRPFVEKAERLRIRHMKEHPNYRYTPKRRSQDRRPGQRTNSTYMNPSFISNISNVVMNSQVFGLPSTPDLSPKERHYASTPYMDHAVQYHPSGYEDWNYNTYRESFGSHRDYHSYPPTRLEKDQGRPHFNGPSTPDYRNPQFKGPVCFTSDRNTCSYNESRPGTSSEQMFYPENARKDVTFPPCAYQSGKIKSSENYYLNEPRSSIVKTVVHSAGNVGSTLAIGEQQQSQKIVRRTRLSSCRFAQPQAVENDEEEGEVDYSGRMRENSGTVLENFTELLSDDLDREEFSMYLAEAY</sequence>
<evidence type="ECO:0000256" key="5">
    <source>
        <dbReference type="SAM" id="MobiDB-lite"/>
    </source>
</evidence>
<reference evidence="8" key="1">
    <citation type="journal article" date="2017" name="bioRxiv">
        <title>Comparative analysis of the genomes of Stylophora pistillata and Acropora digitifera provides evidence for extensive differences between species of corals.</title>
        <authorList>
            <person name="Voolstra C.R."/>
            <person name="Li Y."/>
            <person name="Liew Y.J."/>
            <person name="Baumgarten S."/>
            <person name="Zoccola D."/>
            <person name="Flot J.-F."/>
            <person name="Tambutte S."/>
            <person name="Allemand D."/>
            <person name="Aranda M."/>
        </authorList>
    </citation>
    <scope>NUCLEOTIDE SEQUENCE [LARGE SCALE GENOMIC DNA]</scope>
</reference>
<dbReference type="OrthoDB" id="6247875at2759"/>
<dbReference type="Gene3D" id="1.10.30.10">
    <property type="entry name" value="High mobility group box domain"/>
    <property type="match status" value="1"/>
</dbReference>
<accession>A0A2B4RUJ0</accession>
<keyword evidence="8" id="KW-1185">Reference proteome</keyword>
<organism evidence="7 8">
    <name type="scientific">Stylophora pistillata</name>
    <name type="common">Smooth cauliflower coral</name>
    <dbReference type="NCBI Taxonomy" id="50429"/>
    <lineage>
        <taxon>Eukaryota</taxon>
        <taxon>Metazoa</taxon>
        <taxon>Cnidaria</taxon>
        <taxon>Anthozoa</taxon>
        <taxon>Hexacorallia</taxon>
        <taxon>Scleractinia</taxon>
        <taxon>Astrocoeniina</taxon>
        <taxon>Pocilloporidae</taxon>
        <taxon>Stylophora</taxon>
    </lineage>
</organism>
<feature type="region of interest" description="Disordered" evidence="5">
    <location>
        <begin position="205"/>
        <end position="224"/>
    </location>
</feature>
<feature type="compositionally biased region" description="Basic and acidic residues" evidence="5">
    <location>
        <begin position="205"/>
        <end position="214"/>
    </location>
</feature>
<evidence type="ECO:0000256" key="3">
    <source>
        <dbReference type="ARBA" id="ARBA00023242"/>
    </source>
</evidence>
<feature type="domain" description="HMG box" evidence="6">
    <location>
        <begin position="43"/>
        <end position="111"/>
    </location>
</feature>
<dbReference type="InterPro" id="IPR036910">
    <property type="entry name" value="HMG_box_dom_sf"/>
</dbReference>